<evidence type="ECO:0000313" key="3">
    <source>
        <dbReference type="Proteomes" id="UP001107961"/>
    </source>
</evidence>
<comment type="caution">
    <text evidence="2">The sequence shown here is derived from an EMBL/GenBank/DDBJ whole genome shotgun (WGS) entry which is preliminary data.</text>
</comment>
<feature type="domain" description="AB hydrolase-1" evidence="1">
    <location>
        <begin position="69"/>
        <end position="301"/>
    </location>
</feature>
<dbReference type="SUPFAM" id="SSF53474">
    <property type="entry name" value="alpha/beta-Hydrolases"/>
    <property type="match status" value="1"/>
</dbReference>
<dbReference type="GO" id="GO:0016787">
    <property type="term" value="F:hydrolase activity"/>
    <property type="evidence" value="ECO:0007669"/>
    <property type="project" value="UniProtKB-KW"/>
</dbReference>
<dbReference type="RefSeq" id="WP_055100036.1">
    <property type="nucleotide sequence ID" value="NZ_CZHF01000045.1"/>
</dbReference>
<accession>A0A9Q3W6X9</accession>
<dbReference type="InterPro" id="IPR000073">
    <property type="entry name" value="AB_hydrolase_1"/>
</dbReference>
<reference evidence="2" key="1">
    <citation type="submission" date="2022-01" db="EMBL/GenBank/DDBJ databases">
        <authorList>
            <person name="Karlyshev A.V."/>
            <person name="Jaspars M."/>
        </authorList>
    </citation>
    <scope>NUCLEOTIDE SEQUENCE</scope>
    <source>
        <strain evidence="2">AGSA3-2</strain>
    </source>
</reference>
<name>A0A9Q3W6X9_9GAMM</name>
<dbReference type="PANTHER" id="PTHR43798">
    <property type="entry name" value="MONOACYLGLYCEROL LIPASE"/>
    <property type="match status" value="1"/>
</dbReference>
<protein>
    <submittedName>
        <fullName evidence="2">Alpha/beta fold hydrolase</fullName>
    </submittedName>
</protein>
<dbReference type="Pfam" id="PF00561">
    <property type="entry name" value="Abhydrolase_1"/>
    <property type="match status" value="1"/>
</dbReference>
<evidence type="ECO:0000259" key="1">
    <source>
        <dbReference type="Pfam" id="PF00561"/>
    </source>
</evidence>
<keyword evidence="3" id="KW-1185">Reference proteome</keyword>
<organism evidence="2 3">
    <name type="scientific">Alloalcanivorax xenomutans</name>
    <dbReference type="NCBI Taxonomy" id="1094342"/>
    <lineage>
        <taxon>Bacteria</taxon>
        <taxon>Pseudomonadati</taxon>
        <taxon>Pseudomonadota</taxon>
        <taxon>Gammaproteobacteria</taxon>
        <taxon>Oceanospirillales</taxon>
        <taxon>Alcanivoracaceae</taxon>
        <taxon>Alloalcanivorax</taxon>
    </lineage>
</organism>
<dbReference type="GO" id="GO:0016020">
    <property type="term" value="C:membrane"/>
    <property type="evidence" value="ECO:0007669"/>
    <property type="project" value="TreeGrafter"/>
</dbReference>
<dbReference type="PANTHER" id="PTHR43798:SF33">
    <property type="entry name" value="HYDROLASE, PUTATIVE (AFU_ORTHOLOGUE AFUA_2G14860)-RELATED"/>
    <property type="match status" value="1"/>
</dbReference>
<dbReference type="Gene3D" id="3.40.50.1820">
    <property type="entry name" value="alpha/beta hydrolase"/>
    <property type="match status" value="1"/>
</dbReference>
<dbReference type="Proteomes" id="UP001107961">
    <property type="component" value="Unassembled WGS sequence"/>
</dbReference>
<keyword evidence="2" id="KW-0378">Hydrolase</keyword>
<sequence length="322" mass="35154">MAWRRVGLILAVAVLGAALLGGREDTRRWAYHQGIAFEQWRAGLEALRVSTEDGLDWHLLQSKGGEEAPVVLLIHGFGADARNWVRFANQLEGEYRFIIPDLPGHGDTLPLTTSMDYRVSKQADRLFGLLNQLGAERFHVAGNSMGGAIAIEMARQHPGRLISLGLVDAAGVTLQTQEFRDVLAQSPGNPLIPQRAEDFHTTLDWAAERSVGMPDFAITLMGAEKAANAKVAEKVWADIEGDPAMQLGQSDVLLSINTPTLVLWGREDRLLGIDNVAVFTRTLPNARAVILDGVGHVPMAEAAGQSAEVFRVFWSQVPERPD</sequence>
<dbReference type="AlphaFoldDB" id="A0A9Q3W6X9"/>
<dbReference type="InterPro" id="IPR050266">
    <property type="entry name" value="AB_hydrolase_sf"/>
</dbReference>
<proteinExistence type="predicted"/>
<evidence type="ECO:0000313" key="2">
    <source>
        <dbReference type="EMBL" id="MCE7510144.1"/>
    </source>
</evidence>
<gene>
    <name evidence="2" type="ORF">LZG35_16015</name>
</gene>
<dbReference type="InterPro" id="IPR029058">
    <property type="entry name" value="AB_hydrolase_fold"/>
</dbReference>
<dbReference type="PRINTS" id="PR00111">
    <property type="entry name" value="ABHYDROLASE"/>
</dbReference>
<dbReference type="EMBL" id="JAJVKT010000021">
    <property type="protein sequence ID" value="MCE7510144.1"/>
    <property type="molecule type" value="Genomic_DNA"/>
</dbReference>